<evidence type="ECO:0000313" key="3">
    <source>
        <dbReference type="EMBL" id="ERH58028.1"/>
    </source>
</evidence>
<dbReference type="PANTHER" id="PTHR43377:SF1">
    <property type="entry name" value="BILIVERDIN REDUCTASE A"/>
    <property type="match status" value="1"/>
</dbReference>
<comment type="caution">
    <text evidence="3">The sequence shown here is derived from an EMBL/GenBank/DDBJ whole genome shotgun (WGS) entry which is preliminary data.</text>
</comment>
<feature type="domain" description="Gfo/Idh/MocA-like oxidoreductase N-terminal" evidence="1">
    <location>
        <begin position="27"/>
        <end position="143"/>
    </location>
</feature>
<dbReference type="PATRIC" id="fig|1390371.3.peg.2574"/>
<reference evidence="3 4" key="1">
    <citation type="submission" date="2013-08" db="EMBL/GenBank/DDBJ databases">
        <title>Biodegradation of aromatic compounds in biofilm forming Pseudomonas isolated from sewage sludge.</title>
        <authorList>
            <person name="Qureshi A."/>
            <person name="Ghosh S."/>
            <person name="Khardenavis A.A."/>
            <person name="Kapley A."/>
            <person name="Purohit H.J."/>
        </authorList>
    </citation>
    <scope>NUCLEOTIDE SEQUENCE [LARGE SCALE GENOMIC DNA]</scope>
    <source>
        <strain evidence="3 4">EGD-AQ6</strain>
    </source>
</reference>
<dbReference type="InterPro" id="IPR000683">
    <property type="entry name" value="Gfo/Idh/MocA-like_OxRdtase_N"/>
</dbReference>
<dbReference type="InterPro" id="IPR048655">
    <property type="entry name" value="Irp3-like_C"/>
</dbReference>
<dbReference type="NCBIfam" id="TIGR01761">
    <property type="entry name" value="thiaz-red"/>
    <property type="match status" value="1"/>
</dbReference>
<dbReference type="Proteomes" id="UP000016504">
    <property type="component" value="Unassembled WGS sequence"/>
</dbReference>
<dbReference type="EMBL" id="AVQG01000013">
    <property type="protein sequence ID" value="ERH58028.1"/>
    <property type="molecule type" value="Genomic_DNA"/>
</dbReference>
<dbReference type="InterPro" id="IPR051450">
    <property type="entry name" value="Gfo/Idh/MocA_Oxidoreductases"/>
</dbReference>
<feature type="domain" description="Thiazolinyl imine reductase-like C-terminal" evidence="2">
    <location>
        <begin position="170"/>
        <end position="266"/>
    </location>
</feature>
<dbReference type="AlphaFoldDB" id="U1UNZ0"/>
<sequence>MENRDVFSRRPLPAGDLVMSRPPVRKRVVIAGTAFGRIYLQALARAQADYELVGILSRGNAYSRACAAHYGVPLYEAVEQVPDDVDIACVVVRSGATGGAGSELAQHLLRRGIHVLQEHPVHHREIAACMQAARQGRAAYAVNTLYPNILAIRRFLTVAEYLREKQGLAYIDAACNSQVAYPLLDILGRLAGGMRPWVFAAPGAGVGTQPFTRLNARFNGVPISLRIQNQVHPQDPDNHSFLLHRLEVGCEAGVLSLGDTHGPVLWNPRLHAPRDNTDRLIMAGPGSERLAGPTMVVLDPQTPASYHQVFNQVWPDAVTVALGELCRDIDEPARRLRSGVWATEVSMAWREMNSLIGMPELIEPPVPRALPLAELQARADAVHPPCGDDTAQLLGALPF</sequence>
<dbReference type="SUPFAM" id="SSF51735">
    <property type="entry name" value="NAD(P)-binding Rossmann-fold domains"/>
    <property type="match status" value="1"/>
</dbReference>
<dbReference type="Pfam" id="PF21390">
    <property type="entry name" value="Irp3-like_C"/>
    <property type="match status" value="1"/>
</dbReference>
<dbReference type="PANTHER" id="PTHR43377">
    <property type="entry name" value="BILIVERDIN REDUCTASE A"/>
    <property type="match status" value="1"/>
</dbReference>
<dbReference type="InterPro" id="IPR010091">
    <property type="entry name" value="Thiazolinyl_imide_reductase"/>
</dbReference>
<accession>U1UNZ0</accession>
<dbReference type="Pfam" id="PF01408">
    <property type="entry name" value="GFO_IDH_MocA"/>
    <property type="match status" value="1"/>
</dbReference>
<dbReference type="InterPro" id="IPR036291">
    <property type="entry name" value="NAD(P)-bd_dom_sf"/>
</dbReference>
<dbReference type="GO" id="GO:0000166">
    <property type="term" value="F:nucleotide binding"/>
    <property type="evidence" value="ECO:0007669"/>
    <property type="project" value="InterPro"/>
</dbReference>
<evidence type="ECO:0000259" key="1">
    <source>
        <dbReference type="Pfam" id="PF01408"/>
    </source>
</evidence>
<organism evidence="3 4">
    <name type="scientific">Pseudomonas simiae</name>
    <dbReference type="NCBI Taxonomy" id="321846"/>
    <lineage>
        <taxon>Bacteria</taxon>
        <taxon>Pseudomonadati</taxon>
        <taxon>Pseudomonadota</taxon>
        <taxon>Gammaproteobacteria</taxon>
        <taxon>Pseudomonadales</taxon>
        <taxon>Pseudomonadaceae</taxon>
        <taxon>Pseudomonas</taxon>
    </lineage>
</organism>
<evidence type="ECO:0000259" key="2">
    <source>
        <dbReference type="Pfam" id="PF21390"/>
    </source>
</evidence>
<protein>
    <submittedName>
        <fullName evidence="3">Thiazolinyl imide reductase</fullName>
    </submittedName>
</protein>
<dbReference type="Gene3D" id="3.40.50.720">
    <property type="entry name" value="NAD(P)-binding Rossmann-like Domain"/>
    <property type="match status" value="1"/>
</dbReference>
<proteinExistence type="predicted"/>
<name>U1UNZ0_9PSED</name>
<dbReference type="Gene3D" id="3.30.360.10">
    <property type="entry name" value="Dihydrodipicolinate Reductase, domain 2"/>
    <property type="match status" value="1"/>
</dbReference>
<evidence type="ECO:0000313" key="4">
    <source>
        <dbReference type="Proteomes" id="UP000016504"/>
    </source>
</evidence>
<gene>
    <name evidence="3" type="ORF">O204_24310</name>
</gene>